<dbReference type="SUPFAM" id="SSF161093">
    <property type="entry name" value="MgtE membrane domain-like"/>
    <property type="match status" value="1"/>
</dbReference>
<dbReference type="PANTHER" id="PTHR16228">
    <property type="entry name" value="DIVALENT CATION TRANSPORTER SOLUTE CARRIER FAMILY 41"/>
    <property type="match status" value="1"/>
</dbReference>
<proteinExistence type="predicted"/>
<dbReference type="InterPro" id="IPR036739">
    <property type="entry name" value="SLC41_membr_dom_sf"/>
</dbReference>
<dbReference type="InterPro" id="IPR045349">
    <property type="entry name" value="SLC41A1-3"/>
</dbReference>
<dbReference type="Gene3D" id="1.10.357.20">
    <property type="entry name" value="SLC41 divalent cation transporters, integral membrane domain"/>
    <property type="match status" value="1"/>
</dbReference>
<comment type="caution">
    <text evidence="1">The sequence shown here is derived from an EMBL/GenBank/DDBJ whole genome shotgun (WGS) entry which is preliminary data.</text>
</comment>
<sequence>AECGMVAAGLVLGRVKELNVFKEIIAIDIFVPALLGLKGNLEMTLASRLSTQACN</sequence>
<dbReference type="Proteomes" id="UP000663844">
    <property type="component" value="Unassembled WGS sequence"/>
</dbReference>
<dbReference type="AlphaFoldDB" id="A0A820GLD1"/>
<reference evidence="1" key="1">
    <citation type="submission" date="2021-02" db="EMBL/GenBank/DDBJ databases">
        <authorList>
            <person name="Nowell W R."/>
        </authorList>
    </citation>
    <scope>NUCLEOTIDE SEQUENCE</scope>
</reference>
<accession>A0A820GLD1</accession>
<protein>
    <submittedName>
        <fullName evidence="1">Uncharacterized protein</fullName>
    </submittedName>
</protein>
<evidence type="ECO:0000313" key="1">
    <source>
        <dbReference type="EMBL" id="CAF4279067.1"/>
    </source>
</evidence>
<feature type="non-terminal residue" evidence="1">
    <location>
        <position position="1"/>
    </location>
</feature>
<evidence type="ECO:0000313" key="2">
    <source>
        <dbReference type="Proteomes" id="UP000663844"/>
    </source>
</evidence>
<organism evidence="1 2">
    <name type="scientific">Adineta steineri</name>
    <dbReference type="NCBI Taxonomy" id="433720"/>
    <lineage>
        <taxon>Eukaryota</taxon>
        <taxon>Metazoa</taxon>
        <taxon>Spiralia</taxon>
        <taxon>Gnathifera</taxon>
        <taxon>Rotifera</taxon>
        <taxon>Eurotatoria</taxon>
        <taxon>Bdelloidea</taxon>
        <taxon>Adinetida</taxon>
        <taxon>Adinetidae</taxon>
        <taxon>Adineta</taxon>
    </lineage>
</organism>
<dbReference type="GO" id="GO:0005886">
    <property type="term" value="C:plasma membrane"/>
    <property type="evidence" value="ECO:0007669"/>
    <property type="project" value="TreeGrafter"/>
</dbReference>
<dbReference type="PANTHER" id="PTHR16228:SF7">
    <property type="entry name" value="SLC41A_MGTE INTEGRAL MEMBRANE DOMAIN-CONTAINING PROTEIN"/>
    <property type="match status" value="1"/>
</dbReference>
<name>A0A820GLD1_9BILA</name>
<dbReference type="GO" id="GO:0008324">
    <property type="term" value="F:monoatomic cation transmembrane transporter activity"/>
    <property type="evidence" value="ECO:0007669"/>
    <property type="project" value="InterPro"/>
</dbReference>
<gene>
    <name evidence="1" type="ORF">OXD698_LOCUS44950</name>
</gene>
<dbReference type="EMBL" id="CAJOAZ010014340">
    <property type="protein sequence ID" value="CAF4279067.1"/>
    <property type="molecule type" value="Genomic_DNA"/>
</dbReference>